<dbReference type="InterPro" id="IPR020904">
    <property type="entry name" value="Sc_DH/Rdtase_CS"/>
</dbReference>
<keyword evidence="4" id="KW-0560">Oxidoreductase</keyword>
<evidence type="ECO:0000256" key="4">
    <source>
        <dbReference type="ARBA" id="ARBA00023002"/>
    </source>
</evidence>
<dbReference type="PROSITE" id="PS00061">
    <property type="entry name" value="ADH_SHORT"/>
    <property type="match status" value="1"/>
</dbReference>
<comment type="caution">
    <text evidence="5">The sequence shown here is derived from an EMBL/GenBank/DDBJ whole genome shotgun (WGS) entry which is preliminary data.</text>
</comment>
<evidence type="ECO:0000256" key="3">
    <source>
        <dbReference type="ARBA" id="ARBA00022857"/>
    </source>
</evidence>
<dbReference type="InterPro" id="IPR002347">
    <property type="entry name" value="SDR_fam"/>
</dbReference>
<evidence type="ECO:0000313" key="5">
    <source>
        <dbReference type="EMBL" id="MDT8999039.1"/>
    </source>
</evidence>
<dbReference type="Gene3D" id="3.40.50.720">
    <property type="entry name" value="NAD(P)-binding Rossmann-like Domain"/>
    <property type="match status" value="1"/>
</dbReference>
<dbReference type="Proteomes" id="UP001246372">
    <property type="component" value="Unassembled WGS sequence"/>
</dbReference>
<dbReference type="Pfam" id="PF00106">
    <property type="entry name" value="adh_short"/>
    <property type="match status" value="1"/>
</dbReference>
<organism evidence="5 6">
    <name type="scientific">Roseateles aquae</name>
    <dbReference type="NCBI Taxonomy" id="3077235"/>
    <lineage>
        <taxon>Bacteria</taxon>
        <taxon>Pseudomonadati</taxon>
        <taxon>Pseudomonadota</taxon>
        <taxon>Betaproteobacteria</taxon>
        <taxon>Burkholderiales</taxon>
        <taxon>Sphaerotilaceae</taxon>
        <taxon>Roseateles</taxon>
    </lineage>
</organism>
<reference evidence="5" key="1">
    <citation type="submission" date="2023-09" db="EMBL/GenBank/DDBJ databases">
        <title>Paucibacter sp. APW11 Genome sequencing and assembly.</title>
        <authorList>
            <person name="Kim I."/>
        </authorList>
    </citation>
    <scope>NUCLEOTIDE SEQUENCE</scope>
    <source>
        <strain evidence="5">APW11</strain>
    </source>
</reference>
<evidence type="ECO:0000256" key="1">
    <source>
        <dbReference type="ARBA" id="ARBA00004496"/>
    </source>
</evidence>
<evidence type="ECO:0000313" key="6">
    <source>
        <dbReference type="Proteomes" id="UP001246372"/>
    </source>
</evidence>
<gene>
    <name evidence="5" type="ORF">RQP53_07140</name>
</gene>
<protein>
    <submittedName>
        <fullName evidence="5">SDR family NAD(P)-dependent oxidoreductase</fullName>
    </submittedName>
</protein>
<keyword evidence="3" id="KW-0521">NADP</keyword>
<dbReference type="PANTHER" id="PTHR44085">
    <property type="entry name" value="SEPIAPTERIN REDUCTASE"/>
    <property type="match status" value="1"/>
</dbReference>
<dbReference type="PRINTS" id="PR00081">
    <property type="entry name" value="GDHRDH"/>
</dbReference>
<keyword evidence="6" id="KW-1185">Reference proteome</keyword>
<dbReference type="RefSeq" id="WP_315649529.1">
    <property type="nucleotide sequence ID" value="NZ_JAVXZY010000002.1"/>
</dbReference>
<dbReference type="InterPro" id="IPR051721">
    <property type="entry name" value="Biopterin_syn/organic_redct"/>
</dbReference>
<dbReference type="SUPFAM" id="SSF51735">
    <property type="entry name" value="NAD(P)-binding Rossmann-fold domains"/>
    <property type="match status" value="1"/>
</dbReference>
<dbReference type="InterPro" id="IPR036291">
    <property type="entry name" value="NAD(P)-bd_dom_sf"/>
</dbReference>
<name>A0ABU3P8Z1_9BURK</name>
<dbReference type="PANTHER" id="PTHR44085:SF2">
    <property type="entry name" value="SEPIAPTERIN REDUCTASE"/>
    <property type="match status" value="1"/>
</dbReference>
<proteinExistence type="predicted"/>
<keyword evidence="2" id="KW-0963">Cytoplasm</keyword>
<accession>A0ABU3P8Z1</accession>
<comment type="subcellular location">
    <subcellularLocation>
        <location evidence="1">Cytoplasm</location>
    </subcellularLocation>
</comment>
<evidence type="ECO:0000256" key="2">
    <source>
        <dbReference type="ARBA" id="ARBA00022490"/>
    </source>
</evidence>
<dbReference type="EMBL" id="JAVXZY010000002">
    <property type="protein sequence ID" value="MDT8999039.1"/>
    <property type="molecule type" value="Genomic_DNA"/>
</dbReference>
<sequence length="262" mass="27407">MNTAIKHLSIITGASRGMGEAIALQLLAPDRLVLGISRGQSQALQQRAAELGAPEQFLLQWQADLSEPLPVAERLRDWLIAQAPAGIASLELINNAALLSPPGPVDARPLAELSAALRVSLEATLLLSAAVLEATADWSCPRRVLNISSGLGRRAMAGSAGYCAAKAGMDNLSRAMALDEAHKQAQGRPAAQVVSLAPGIIDTDMQVQLRSADAAQFPDQAVFAGFKQAGQLSSPAEAAARVLAVLRRPDFGSQVLADVREA</sequence>